<dbReference type="KEGG" id="dwi:6642517"/>
<dbReference type="PANTHER" id="PTHR22028">
    <property type="entry name" value="SFI1 SPINDLE BODY DOMAIN-CONTAINING PROTEIN-RELATED"/>
    <property type="match status" value="1"/>
</dbReference>
<organism evidence="3 4">
    <name type="scientific">Drosophila willistoni</name>
    <name type="common">Fruit fly</name>
    <dbReference type="NCBI Taxonomy" id="7260"/>
    <lineage>
        <taxon>Eukaryota</taxon>
        <taxon>Metazoa</taxon>
        <taxon>Ecdysozoa</taxon>
        <taxon>Arthropoda</taxon>
        <taxon>Hexapoda</taxon>
        <taxon>Insecta</taxon>
        <taxon>Pterygota</taxon>
        <taxon>Neoptera</taxon>
        <taxon>Endopterygota</taxon>
        <taxon>Diptera</taxon>
        <taxon>Brachycera</taxon>
        <taxon>Muscomorpha</taxon>
        <taxon>Ephydroidea</taxon>
        <taxon>Drosophilidae</taxon>
        <taxon>Drosophila</taxon>
        <taxon>Sophophora</taxon>
    </lineage>
</organism>
<reference evidence="3 4" key="1">
    <citation type="journal article" date="2007" name="Nature">
        <title>Evolution of genes and genomes on the Drosophila phylogeny.</title>
        <authorList>
            <consortium name="Drosophila 12 Genomes Consortium"/>
            <person name="Clark A.G."/>
            <person name="Eisen M.B."/>
            <person name="Smith D.R."/>
            <person name="Bergman C.M."/>
            <person name="Oliver B."/>
            <person name="Markow T.A."/>
            <person name="Kaufman T.C."/>
            <person name="Kellis M."/>
            <person name="Gelbart W."/>
            <person name="Iyer V.N."/>
            <person name="Pollard D.A."/>
            <person name="Sackton T.B."/>
            <person name="Larracuente A.M."/>
            <person name="Singh N.D."/>
            <person name="Abad J.P."/>
            <person name="Abt D.N."/>
            <person name="Adryan B."/>
            <person name="Aguade M."/>
            <person name="Akashi H."/>
            <person name="Anderson W.W."/>
            <person name="Aquadro C.F."/>
            <person name="Ardell D.H."/>
            <person name="Arguello R."/>
            <person name="Artieri C.G."/>
            <person name="Barbash D.A."/>
            <person name="Barker D."/>
            <person name="Barsanti P."/>
            <person name="Batterham P."/>
            <person name="Batzoglou S."/>
            <person name="Begun D."/>
            <person name="Bhutkar A."/>
            <person name="Blanco E."/>
            <person name="Bosak S.A."/>
            <person name="Bradley R.K."/>
            <person name="Brand A.D."/>
            <person name="Brent M.R."/>
            <person name="Brooks A.N."/>
            <person name="Brown R.H."/>
            <person name="Butlin R.K."/>
            <person name="Caggese C."/>
            <person name="Calvi B.R."/>
            <person name="Bernardo de Carvalho A."/>
            <person name="Caspi A."/>
            <person name="Castrezana S."/>
            <person name="Celniker S.E."/>
            <person name="Chang J.L."/>
            <person name="Chapple C."/>
            <person name="Chatterji S."/>
            <person name="Chinwalla A."/>
            <person name="Civetta A."/>
            <person name="Clifton S.W."/>
            <person name="Comeron J.M."/>
            <person name="Costello J.C."/>
            <person name="Coyne J.A."/>
            <person name="Daub J."/>
            <person name="David R.G."/>
            <person name="Delcher A.L."/>
            <person name="Delehaunty K."/>
            <person name="Do C.B."/>
            <person name="Ebling H."/>
            <person name="Edwards K."/>
            <person name="Eickbush T."/>
            <person name="Evans J.D."/>
            <person name="Filipski A."/>
            <person name="Findeiss S."/>
            <person name="Freyhult E."/>
            <person name="Fulton L."/>
            <person name="Fulton R."/>
            <person name="Garcia A.C."/>
            <person name="Gardiner A."/>
            <person name="Garfield D.A."/>
            <person name="Garvin B.E."/>
            <person name="Gibson G."/>
            <person name="Gilbert D."/>
            <person name="Gnerre S."/>
            <person name="Godfrey J."/>
            <person name="Good R."/>
            <person name="Gotea V."/>
            <person name="Gravely B."/>
            <person name="Greenberg A.J."/>
            <person name="Griffiths-Jones S."/>
            <person name="Gross S."/>
            <person name="Guigo R."/>
            <person name="Gustafson E.A."/>
            <person name="Haerty W."/>
            <person name="Hahn M.W."/>
            <person name="Halligan D.L."/>
            <person name="Halpern A.L."/>
            <person name="Halter G.M."/>
            <person name="Han M.V."/>
            <person name="Heger A."/>
            <person name="Hillier L."/>
            <person name="Hinrichs A.S."/>
            <person name="Holmes I."/>
            <person name="Hoskins R.A."/>
            <person name="Hubisz M.J."/>
            <person name="Hultmark D."/>
            <person name="Huntley M.A."/>
            <person name="Jaffe D.B."/>
            <person name="Jagadeeshan S."/>
            <person name="Jeck W.R."/>
            <person name="Johnson J."/>
            <person name="Jones C.D."/>
            <person name="Jordan W.C."/>
            <person name="Karpen G.H."/>
            <person name="Kataoka E."/>
            <person name="Keightley P.D."/>
            <person name="Kheradpour P."/>
            <person name="Kirkness E.F."/>
            <person name="Koerich L.B."/>
            <person name="Kristiansen K."/>
            <person name="Kudrna D."/>
            <person name="Kulathinal R.J."/>
            <person name="Kumar S."/>
            <person name="Kwok R."/>
            <person name="Lander E."/>
            <person name="Langley C.H."/>
            <person name="Lapoint R."/>
            <person name="Lazzaro B.P."/>
            <person name="Lee S.J."/>
            <person name="Levesque L."/>
            <person name="Li R."/>
            <person name="Lin C.F."/>
            <person name="Lin M.F."/>
            <person name="Lindblad-Toh K."/>
            <person name="Llopart A."/>
            <person name="Long M."/>
            <person name="Low L."/>
            <person name="Lozovsky E."/>
            <person name="Lu J."/>
            <person name="Luo M."/>
            <person name="Machado C.A."/>
            <person name="Makalowski W."/>
            <person name="Marzo M."/>
            <person name="Matsuda M."/>
            <person name="Matzkin L."/>
            <person name="McAllister B."/>
            <person name="McBride C.S."/>
            <person name="McKernan B."/>
            <person name="McKernan K."/>
            <person name="Mendez-Lago M."/>
            <person name="Minx P."/>
            <person name="Mollenhauer M.U."/>
            <person name="Montooth K."/>
            <person name="Mount S.M."/>
            <person name="Mu X."/>
            <person name="Myers E."/>
            <person name="Negre B."/>
            <person name="Newfeld S."/>
            <person name="Nielsen R."/>
            <person name="Noor M.A."/>
            <person name="O'Grady P."/>
            <person name="Pachter L."/>
            <person name="Papaceit M."/>
            <person name="Parisi M.J."/>
            <person name="Parisi M."/>
            <person name="Parts L."/>
            <person name="Pedersen J.S."/>
            <person name="Pesole G."/>
            <person name="Phillippy A.M."/>
            <person name="Ponting C.P."/>
            <person name="Pop M."/>
            <person name="Porcelli D."/>
            <person name="Powell J.R."/>
            <person name="Prohaska S."/>
            <person name="Pruitt K."/>
            <person name="Puig M."/>
            <person name="Quesneville H."/>
            <person name="Ram K.R."/>
            <person name="Rand D."/>
            <person name="Rasmussen M.D."/>
            <person name="Reed L.K."/>
            <person name="Reenan R."/>
            <person name="Reily A."/>
            <person name="Remington K.A."/>
            <person name="Rieger T.T."/>
            <person name="Ritchie M.G."/>
            <person name="Robin C."/>
            <person name="Rogers Y.H."/>
            <person name="Rohde C."/>
            <person name="Rozas J."/>
            <person name="Rubenfield M.J."/>
            <person name="Ruiz A."/>
            <person name="Russo S."/>
            <person name="Salzberg S.L."/>
            <person name="Sanchez-Gracia A."/>
            <person name="Saranga D.J."/>
            <person name="Sato H."/>
            <person name="Schaeffer S.W."/>
            <person name="Schatz M.C."/>
            <person name="Schlenke T."/>
            <person name="Schwartz R."/>
            <person name="Segarra C."/>
            <person name="Singh R.S."/>
            <person name="Sirot L."/>
            <person name="Sirota M."/>
            <person name="Sisneros N.B."/>
            <person name="Smith C.D."/>
            <person name="Smith T.F."/>
            <person name="Spieth J."/>
            <person name="Stage D.E."/>
            <person name="Stark A."/>
            <person name="Stephan W."/>
            <person name="Strausberg R.L."/>
            <person name="Strempel S."/>
            <person name="Sturgill D."/>
            <person name="Sutton G."/>
            <person name="Sutton G.G."/>
            <person name="Tao W."/>
            <person name="Teichmann S."/>
            <person name="Tobari Y.N."/>
            <person name="Tomimura Y."/>
            <person name="Tsolas J.M."/>
            <person name="Valente V.L."/>
            <person name="Venter E."/>
            <person name="Venter J.C."/>
            <person name="Vicario S."/>
            <person name="Vieira F.G."/>
            <person name="Vilella A.J."/>
            <person name="Villasante A."/>
            <person name="Walenz B."/>
            <person name="Wang J."/>
            <person name="Wasserman M."/>
            <person name="Watts T."/>
            <person name="Wilson D."/>
            <person name="Wilson R.K."/>
            <person name="Wing R.A."/>
            <person name="Wolfner M.F."/>
            <person name="Wong A."/>
            <person name="Wong G.K."/>
            <person name="Wu C.I."/>
            <person name="Wu G."/>
            <person name="Yamamoto D."/>
            <person name="Yang H.P."/>
            <person name="Yang S.P."/>
            <person name="Yorke J.A."/>
            <person name="Yoshida K."/>
            <person name="Zdobnov E."/>
            <person name="Zhang P."/>
            <person name="Zhang Y."/>
            <person name="Zimin A.V."/>
            <person name="Baldwin J."/>
            <person name="Abdouelleil A."/>
            <person name="Abdulkadir J."/>
            <person name="Abebe A."/>
            <person name="Abera B."/>
            <person name="Abreu J."/>
            <person name="Acer S.C."/>
            <person name="Aftuck L."/>
            <person name="Alexander A."/>
            <person name="An P."/>
            <person name="Anderson E."/>
            <person name="Anderson S."/>
            <person name="Arachi H."/>
            <person name="Azer M."/>
            <person name="Bachantsang P."/>
            <person name="Barry A."/>
            <person name="Bayul T."/>
            <person name="Berlin A."/>
            <person name="Bessette D."/>
            <person name="Bloom T."/>
            <person name="Blye J."/>
            <person name="Boguslavskiy L."/>
            <person name="Bonnet C."/>
            <person name="Boukhgalter B."/>
            <person name="Bourzgui I."/>
            <person name="Brown A."/>
            <person name="Cahill P."/>
            <person name="Channer S."/>
            <person name="Cheshatsang Y."/>
            <person name="Chuda L."/>
            <person name="Citroen M."/>
            <person name="Collymore A."/>
            <person name="Cooke P."/>
            <person name="Costello M."/>
            <person name="D'Aco K."/>
            <person name="Daza R."/>
            <person name="De Haan G."/>
            <person name="DeGray S."/>
            <person name="DeMaso C."/>
            <person name="Dhargay N."/>
            <person name="Dooley K."/>
            <person name="Dooley E."/>
            <person name="Doricent M."/>
            <person name="Dorje P."/>
            <person name="Dorjee K."/>
            <person name="Dupes A."/>
            <person name="Elong R."/>
            <person name="Falk J."/>
            <person name="Farina A."/>
            <person name="Faro S."/>
            <person name="Ferguson D."/>
            <person name="Fisher S."/>
            <person name="Foley C.D."/>
            <person name="Franke A."/>
            <person name="Friedrich D."/>
            <person name="Gadbois L."/>
            <person name="Gearin G."/>
            <person name="Gearin C.R."/>
            <person name="Giannoukos G."/>
            <person name="Goode T."/>
            <person name="Graham J."/>
            <person name="Grandbois E."/>
            <person name="Grewal S."/>
            <person name="Gyaltsen K."/>
            <person name="Hafez N."/>
            <person name="Hagos B."/>
            <person name="Hall J."/>
            <person name="Henson C."/>
            <person name="Hollinger A."/>
            <person name="Honan T."/>
            <person name="Huard M.D."/>
            <person name="Hughes L."/>
            <person name="Hurhula B."/>
            <person name="Husby M.E."/>
            <person name="Kamat A."/>
            <person name="Kanga B."/>
            <person name="Kashin S."/>
            <person name="Khazanovich D."/>
            <person name="Kisner P."/>
            <person name="Lance K."/>
            <person name="Lara M."/>
            <person name="Lee W."/>
            <person name="Lennon N."/>
            <person name="Letendre F."/>
            <person name="LeVine R."/>
            <person name="Lipovsky A."/>
            <person name="Liu X."/>
            <person name="Liu J."/>
            <person name="Liu S."/>
            <person name="Lokyitsang T."/>
            <person name="Lokyitsang Y."/>
            <person name="Lubonja R."/>
            <person name="Lui A."/>
            <person name="MacDonald P."/>
            <person name="Magnisalis V."/>
            <person name="Maru K."/>
            <person name="Matthews C."/>
            <person name="McCusker W."/>
            <person name="McDonough S."/>
            <person name="Mehta T."/>
            <person name="Meldrim J."/>
            <person name="Meneus L."/>
            <person name="Mihai O."/>
            <person name="Mihalev A."/>
            <person name="Mihova T."/>
            <person name="Mittelman R."/>
            <person name="Mlenga V."/>
            <person name="Montmayeur A."/>
            <person name="Mulrain L."/>
            <person name="Navidi A."/>
            <person name="Naylor J."/>
            <person name="Negash T."/>
            <person name="Nguyen T."/>
            <person name="Nguyen N."/>
            <person name="Nicol R."/>
            <person name="Norbu C."/>
            <person name="Norbu N."/>
            <person name="Novod N."/>
            <person name="O'Neill B."/>
            <person name="Osman S."/>
            <person name="Markiewicz E."/>
            <person name="Oyono O.L."/>
            <person name="Patti C."/>
            <person name="Phunkhang P."/>
            <person name="Pierre F."/>
            <person name="Priest M."/>
            <person name="Raghuraman S."/>
            <person name="Rege F."/>
            <person name="Reyes R."/>
            <person name="Rise C."/>
            <person name="Rogov P."/>
            <person name="Ross K."/>
            <person name="Ryan E."/>
            <person name="Settipalli S."/>
            <person name="Shea T."/>
            <person name="Sherpa N."/>
            <person name="Shi L."/>
            <person name="Shih D."/>
            <person name="Sparrow T."/>
            <person name="Spaulding J."/>
            <person name="Stalker J."/>
            <person name="Stange-Thomann N."/>
            <person name="Stavropoulos S."/>
            <person name="Stone C."/>
            <person name="Strader C."/>
            <person name="Tesfaye S."/>
            <person name="Thomson T."/>
            <person name="Thoulutsang Y."/>
            <person name="Thoulutsang D."/>
            <person name="Topham K."/>
            <person name="Topping I."/>
            <person name="Tsamla T."/>
            <person name="Vassiliev H."/>
            <person name="Vo A."/>
            <person name="Wangchuk T."/>
            <person name="Wangdi T."/>
            <person name="Weiand M."/>
            <person name="Wilkinson J."/>
            <person name="Wilson A."/>
            <person name="Yadav S."/>
            <person name="Young G."/>
            <person name="Yu Q."/>
            <person name="Zembek L."/>
            <person name="Zhong D."/>
            <person name="Zimmer A."/>
            <person name="Zwirko Z."/>
            <person name="Jaffe D.B."/>
            <person name="Alvarez P."/>
            <person name="Brockman W."/>
            <person name="Butler J."/>
            <person name="Chin C."/>
            <person name="Gnerre S."/>
            <person name="Grabherr M."/>
            <person name="Kleber M."/>
            <person name="Mauceli E."/>
            <person name="MacCallum I."/>
        </authorList>
    </citation>
    <scope>NUCLEOTIDE SEQUENCE [LARGE SCALE GENOMIC DNA]</scope>
    <source>
        <strain evidence="4">Tucson 14030-0811.24</strain>
    </source>
</reference>
<dbReference type="PANTHER" id="PTHR22028:SF5">
    <property type="entry name" value="COILED-COIL DOMAIN-CONTAINING PROTEIN 191"/>
    <property type="match status" value="1"/>
</dbReference>
<dbReference type="InterPro" id="IPR052270">
    <property type="entry name" value="CACF_protein"/>
</dbReference>
<dbReference type="AlphaFoldDB" id="A0A0Q9WQT4"/>
<name>A0A0Q9WQT4_DROWI</name>
<gene>
    <name evidence="3" type="primary">Dwil\GK14957</name>
    <name evidence="3" type="ORF">Dwil_GK14957</name>
</gene>
<dbReference type="Proteomes" id="UP000007798">
    <property type="component" value="Unassembled WGS sequence"/>
</dbReference>
<dbReference type="InParanoid" id="A0A0Q9WQT4"/>
<feature type="compositionally biased region" description="Polar residues" evidence="2">
    <location>
        <begin position="301"/>
        <end position="321"/>
    </location>
</feature>
<feature type="coiled-coil region" evidence="1">
    <location>
        <begin position="650"/>
        <end position="695"/>
    </location>
</feature>
<dbReference type="OrthoDB" id="6256972at2759"/>
<evidence type="ECO:0000256" key="2">
    <source>
        <dbReference type="SAM" id="MobiDB-lite"/>
    </source>
</evidence>
<evidence type="ECO:0000256" key="1">
    <source>
        <dbReference type="SAM" id="Coils"/>
    </source>
</evidence>
<proteinExistence type="predicted"/>
<accession>A0A0Q9WQT4</accession>
<keyword evidence="4" id="KW-1185">Reference proteome</keyword>
<evidence type="ECO:0000313" key="3">
    <source>
        <dbReference type="EMBL" id="KRF98329.1"/>
    </source>
</evidence>
<dbReference type="FunCoup" id="A0A0Q9WQT4">
    <property type="interactions" value="43"/>
</dbReference>
<evidence type="ECO:0000313" key="4">
    <source>
        <dbReference type="Proteomes" id="UP000007798"/>
    </source>
</evidence>
<dbReference type="EMBL" id="CH963857">
    <property type="protein sequence ID" value="KRF98329.1"/>
    <property type="molecule type" value="Genomic_DNA"/>
</dbReference>
<sequence length="899" mass="106844">MSNQKRREKCNKDTRWDRIRKRYLNVNPLALKTDAVRRFIELDCVGKHEERRLIEGDRPKHLNPSVIMDMRHRMFQQIPHKLPLATMAHGNSLETTKAHNLEVEKRYIDNQLEKFRQQLARQHPKDKKGIRVRPTKPDFNLNNAPLVQSLASAAQHIDDFYSTPVVALGQVSKICSTSKQVATTSLLRHLEQAEQEADMEHGWIIHEEEHVAQVKEIADEFRDEEIKSLALDLDLLEYRKFTKQLQVDENKAKLELCRTPSPLTPTEEFFRPMRAAAERQMLHMRTIRHEEELQEQQQLQRDSSTPQLQRESSTCSNTSDGIDSVISDLAEEALYELQMEAAEEQKEQVDKDKDIVSGSCPKHVQFQLPAKKTPTSNIPIAINKLEEKSHVENDLEPLLIRRIDVPKVVVRPKEPELAPTFSDDDDDEAEDMLEPAHEKHRIIDQLFQARANTELVLLRKYFLRWIHYTTLEKIERDQQGCRYGTTAANRVQKINAFLDKVRQEKQRQRTIKQTKITASDVEKGTQKSLEQREESIKLAKQFKNKLKVQQDIIDLQRIKLERQERLIMQLKLSKLSDEAKEAREDLKQELKTVIRCGDPKAKAKAKCLQLIGSLRDAEDEEVARLQGKALLQPRFLQHMQERAMERSVRHEQARQRRAQAEAEREAAKMALEEAKRQEDEEAKRLRIEVLKEKRRQEKMAKILKERERQRFLENQKKAVEFGRRLILSRIGMEGFKRLLQRKRENLVKCEEFRRRLYKKNAFLAWRGYAAFRQRQKIVRADQCHNRALKRRVLYAWITYVQDERSKMLVAIDWHALHAMEHWFDRWQKYTTHNRLLEDTKTKQAISHHEWHLKWKVLDCWRRLPQILKIEKETEERRQRWRMKIWELLPDYKPREDSLW</sequence>
<protein>
    <submittedName>
        <fullName evidence="3">Uncharacterized protein, isoform B</fullName>
    </submittedName>
</protein>
<feature type="coiled-coil region" evidence="1">
    <location>
        <begin position="565"/>
        <end position="620"/>
    </location>
</feature>
<keyword evidence="1" id="KW-0175">Coiled coil</keyword>
<feature type="region of interest" description="Disordered" evidence="2">
    <location>
        <begin position="291"/>
        <end position="323"/>
    </location>
</feature>